<dbReference type="SUPFAM" id="SSF55073">
    <property type="entry name" value="Nucleotide cyclase"/>
    <property type="match status" value="1"/>
</dbReference>
<keyword evidence="1" id="KW-0472">Membrane</keyword>
<dbReference type="InterPro" id="IPR001054">
    <property type="entry name" value="A/G_cyclase"/>
</dbReference>
<feature type="domain" description="Guanylate cyclase" evidence="2">
    <location>
        <begin position="482"/>
        <end position="614"/>
    </location>
</feature>
<dbReference type="HOGENOM" id="CLU_000445_85_1_6"/>
<dbReference type="InterPro" id="IPR050697">
    <property type="entry name" value="Adenylyl/Guanylyl_Cyclase_3/4"/>
</dbReference>
<comment type="caution">
    <text evidence="3">The sequence shown here is derived from an EMBL/GenBank/DDBJ whole genome shotgun (WGS) entry which is preliminary data.</text>
</comment>
<dbReference type="PROSITE" id="PS50125">
    <property type="entry name" value="GUANYLATE_CYCLASE_2"/>
    <property type="match status" value="1"/>
</dbReference>
<feature type="transmembrane region" description="Helical" evidence="1">
    <location>
        <begin position="392"/>
        <end position="413"/>
    </location>
</feature>
<dbReference type="RefSeq" id="WP_007018545.1">
    <property type="nucleotide sequence ID" value="NZ_CH724117.1"/>
</dbReference>
<dbReference type="InterPro" id="IPR007890">
    <property type="entry name" value="CHASE2"/>
</dbReference>
<dbReference type="PANTHER" id="PTHR43081">
    <property type="entry name" value="ADENYLATE CYCLASE, TERMINAL-DIFFERENTIATION SPECIFIC-RELATED"/>
    <property type="match status" value="1"/>
</dbReference>
<dbReference type="Pfam" id="PF05226">
    <property type="entry name" value="CHASE2"/>
    <property type="match status" value="1"/>
</dbReference>
<keyword evidence="4" id="KW-1185">Reference proteome</keyword>
<evidence type="ECO:0000259" key="2">
    <source>
        <dbReference type="PROSITE" id="PS50125"/>
    </source>
</evidence>
<dbReference type="SMART" id="SM01080">
    <property type="entry name" value="CHASE2"/>
    <property type="match status" value="1"/>
</dbReference>
<dbReference type="GO" id="GO:0006171">
    <property type="term" value="P:cAMP biosynthetic process"/>
    <property type="evidence" value="ECO:0007669"/>
    <property type="project" value="TreeGrafter"/>
</dbReference>
<dbReference type="AlphaFoldDB" id="Q1N335"/>
<keyword evidence="1" id="KW-0812">Transmembrane</keyword>
<feature type="transmembrane region" description="Helical" evidence="1">
    <location>
        <begin position="419"/>
        <end position="440"/>
    </location>
</feature>
<dbReference type="EMBL" id="AAQH01000005">
    <property type="protein sequence ID" value="EAT12756.1"/>
    <property type="molecule type" value="Genomic_DNA"/>
</dbReference>
<dbReference type="PANTHER" id="PTHR43081:SF1">
    <property type="entry name" value="ADENYLATE CYCLASE, TERMINAL-DIFFERENTIATION SPECIFIC"/>
    <property type="match status" value="1"/>
</dbReference>
<proteinExistence type="predicted"/>
<gene>
    <name evidence="3" type="ORF">RED65_13767</name>
</gene>
<dbReference type="Pfam" id="PF00211">
    <property type="entry name" value="Guanylate_cyc"/>
    <property type="match status" value="1"/>
</dbReference>
<dbReference type="SMART" id="SM00044">
    <property type="entry name" value="CYCc"/>
    <property type="match status" value="1"/>
</dbReference>
<protein>
    <submittedName>
        <fullName evidence="3">Adenylate cyclase, family 3</fullName>
    </submittedName>
</protein>
<dbReference type="GO" id="GO:0035556">
    <property type="term" value="P:intracellular signal transduction"/>
    <property type="evidence" value="ECO:0007669"/>
    <property type="project" value="InterPro"/>
</dbReference>
<evidence type="ECO:0000313" key="3">
    <source>
        <dbReference type="EMBL" id="EAT12756.1"/>
    </source>
</evidence>
<dbReference type="Gene3D" id="3.30.70.1230">
    <property type="entry name" value="Nucleotide cyclase"/>
    <property type="match status" value="1"/>
</dbReference>
<dbReference type="CDD" id="cd07302">
    <property type="entry name" value="CHD"/>
    <property type="match status" value="1"/>
</dbReference>
<reference evidence="3 4" key="1">
    <citation type="submission" date="2006-03" db="EMBL/GenBank/DDBJ databases">
        <authorList>
            <person name="Pinhassi J."/>
            <person name="Pedros-Alio C."/>
            <person name="Ferriera S."/>
            <person name="Johnson J."/>
            <person name="Kravitz S."/>
            <person name="Halpern A."/>
            <person name="Remington K."/>
            <person name="Beeson K."/>
            <person name="Tran B."/>
            <person name="Rogers Y.-H."/>
            <person name="Friedman R."/>
            <person name="Venter J.C."/>
        </authorList>
    </citation>
    <scope>NUCLEOTIDE SEQUENCE [LARGE SCALE GENOMIC DNA]</scope>
    <source>
        <strain evidence="3 4">RED65</strain>
    </source>
</reference>
<organism evidence="3 4">
    <name type="scientific">Bermanella marisrubri</name>
    <dbReference type="NCBI Taxonomy" id="207949"/>
    <lineage>
        <taxon>Bacteria</taxon>
        <taxon>Pseudomonadati</taxon>
        <taxon>Pseudomonadota</taxon>
        <taxon>Gammaproteobacteria</taxon>
        <taxon>Oceanospirillales</taxon>
        <taxon>Oceanospirillaceae</taxon>
        <taxon>Bermanella</taxon>
    </lineage>
</organism>
<keyword evidence="1" id="KW-1133">Transmembrane helix</keyword>
<evidence type="ECO:0000313" key="4">
    <source>
        <dbReference type="Proteomes" id="UP000004263"/>
    </source>
</evidence>
<feature type="transmembrane region" description="Helical" evidence="1">
    <location>
        <begin position="365"/>
        <end position="385"/>
    </location>
</feature>
<dbReference type="GO" id="GO:0004016">
    <property type="term" value="F:adenylate cyclase activity"/>
    <property type="evidence" value="ECO:0007669"/>
    <property type="project" value="UniProtKB-ARBA"/>
</dbReference>
<dbReference type="STRING" id="207949.RED65_13767"/>
<dbReference type="OrthoDB" id="9806704at2"/>
<dbReference type="Proteomes" id="UP000004263">
    <property type="component" value="Unassembled WGS sequence"/>
</dbReference>
<dbReference type="InterPro" id="IPR029787">
    <property type="entry name" value="Nucleotide_cyclase"/>
</dbReference>
<sequence length="736" mass="82157">MAFKKYMQAHSTRIFAVLLTLLISWLAVTSDNHANLMQRIEYLLYDLRFNTLLPFTQREASNTSIVIVDIDERSLIEQGRFPWSRHKVATLVDNLGEAGAIVIAFDVVFSEQQVNPVDEMSRVLAQNMRQEMPSLDAIYEEVDADIALAESLKRYDTVLGFFFQDNEAYRNGLLPLPIHELDPEWKEKLVVTQRPGYTANVDILQKAASGGGFVTMFPDFDGIVRRSPLVIRYRDHLYPSLALSAAMRYLFIEDIKPEVAELGDVLTMTNLAVSEHPAPTDPRGFVTVPYQGRAFSYPYISATDVLNGKLEKGLLSDSIILVGTSAIGLADLRSTPMGPQYPGVEVHANILDALLNGGFPYKPDWSAGAVLFQLVVIAIFMIVVLPKLGAMSMLLSGIAIVSATFFFNGFVWIQGFDLPLAAALLLTVSLTALFIADGFIRESVSKRVLKSMFDQYVPPAHIEKMLADPDAYSFAGEHKLMTVLFSDIRSFTSISEKLSARELKLLLNTYFTPITKEIFDHQGTIDKYVGDMVMAFWGAPLDDENHRENAIKAALRMQQVTEQLKPMFIAQGLPEVNIGIGINTGFMNVGDMGSSFRRAYTVLGDAVNLGSRLESITKFYGVKILVGEETHDAVDGFVFRFVDRIVVKGKETAIRVYEPLGSNGDVSQDVLEEIAEYNSAYQQYVHQDWIGAKKAFAALQLAHPKVLYDVYLQRIDQLSKQTLPQDWDGTFIHTSK</sequence>
<name>Q1N335_9GAMM</name>
<evidence type="ECO:0000256" key="1">
    <source>
        <dbReference type="SAM" id="Phobius"/>
    </source>
</evidence>
<accession>Q1N335</accession>